<evidence type="ECO:0000256" key="4">
    <source>
        <dbReference type="ARBA" id="ARBA00022692"/>
    </source>
</evidence>
<dbReference type="GO" id="GO:0005886">
    <property type="term" value="C:plasma membrane"/>
    <property type="evidence" value="ECO:0007669"/>
    <property type="project" value="UniProtKB-SubCell"/>
</dbReference>
<reference evidence="9 10" key="1">
    <citation type="submission" date="2010-08" db="EMBL/GenBank/DDBJ databases">
        <authorList>
            <person name="Weinstock G."/>
            <person name="Sodergren E."/>
            <person name="Clifton S."/>
            <person name="Fulton L."/>
            <person name="Fulton B."/>
            <person name="Courtney L."/>
            <person name="Fronick C."/>
            <person name="Harrison M."/>
            <person name="Strong C."/>
            <person name="Farmer C."/>
            <person name="Delahaunty K."/>
            <person name="Markovic C."/>
            <person name="Hall O."/>
            <person name="Minx P."/>
            <person name="Tomlinson C."/>
            <person name="Mitreva M."/>
            <person name="Hou S."/>
            <person name="Chen J."/>
            <person name="Wollam A."/>
            <person name="Pepin K.H."/>
            <person name="Johnson M."/>
            <person name="Bhonagiri V."/>
            <person name="Zhang X."/>
            <person name="Suruliraj S."/>
            <person name="Warren W."/>
            <person name="Chinwalla A."/>
            <person name="Mardis E.R."/>
            <person name="Wilson R.K."/>
        </authorList>
    </citation>
    <scope>NUCLEOTIDE SEQUENCE [LARGE SCALE GENOMIC DNA]</scope>
    <source>
        <strain evidence="9 10">F0359</strain>
    </source>
</reference>
<dbReference type="Proteomes" id="UP000003195">
    <property type="component" value="Unassembled WGS sequence"/>
</dbReference>
<dbReference type="InterPro" id="IPR042094">
    <property type="entry name" value="T2SS_GspF_sf"/>
</dbReference>
<evidence type="ECO:0000256" key="2">
    <source>
        <dbReference type="ARBA" id="ARBA00005745"/>
    </source>
</evidence>
<evidence type="ECO:0000256" key="6">
    <source>
        <dbReference type="ARBA" id="ARBA00023136"/>
    </source>
</evidence>
<evidence type="ECO:0000256" key="5">
    <source>
        <dbReference type="ARBA" id="ARBA00022989"/>
    </source>
</evidence>
<dbReference type="eggNOG" id="COG1459">
    <property type="taxonomic scope" value="Bacteria"/>
</dbReference>
<organism evidence="9 10">
    <name type="scientific">Megasphaera micronuciformis F0359</name>
    <dbReference type="NCBI Taxonomy" id="706434"/>
    <lineage>
        <taxon>Bacteria</taxon>
        <taxon>Bacillati</taxon>
        <taxon>Bacillota</taxon>
        <taxon>Negativicutes</taxon>
        <taxon>Veillonellales</taxon>
        <taxon>Veillonellaceae</taxon>
        <taxon>Megasphaera</taxon>
    </lineage>
</organism>
<dbReference type="InterPro" id="IPR018076">
    <property type="entry name" value="T2SS_GspF_dom"/>
</dbReference>
<dbReference type="RefSeq" id="WP_006942789.1">
    <property type="nucleotide sequence ID" value="NZ_GL538208.1"/>
</dbReference>
<dbReference type="InterPro" id="IPR003004">
    <property type="entry name" value="GspF/PilC"/>
</dbReference>
<evidence type="ECO:0000256" key="1">
    <source>
        <dbReference type="ARBA" id="ARBA00004651"/>
    </source>
</evidence>
<evidence type="ECO:0000313" key="10">
    <source>
        <dbReference type="Proteomes" id="UP000003195"/>
    </source>
</evidence>
<evidence type="ECO:0000259" key="8">
    <source>
        <dbReference type="Pfam" id="PF00482"/>
    </source>
</evidence>
<accession>E2ZDL7</accession>
<protein>
    <submittedName>
        <fullName evidence="9">Bacterial type II secretion system domain protein F</fullName>
    </submittedName>
</protein>
<keyword evidence="5 7" id="KW-1133">Transmembrane helix</keyword>
<dbReference type="HOGENOM" id="CLU_035032_2_2_9"/>
<evidence type="ECO:0000256" key="7">
    <source>
        <dbReference type="SAM" id="Phobius"/>
    </source>
</evidence>
<feature type="transmembrane region" description="Helical" evidence="7">
    <location>
        <begin position="369"/>
        <end position="390"/>
    </location>
</feature>
<dbReference type="PANTHER" id="PTHR30012:SF0">
    <property type="entry name" value="TYPE II SECRETION SYSTEM PROTEIN F-RELATED"/>
    <property type="match status" value="1"/>
</dbReference>
<feature type="domain" description="Type II secretion system protein GspF" evidence="8">
    <location>
        <begin position="67"/>
        <end position="186"/>
    </location>
</feature>
<keyword evidence="10" id="KW-1185">Reference proteome</keyword>
<keyword evidence="3" id="KW-1003">Cell membrane</keyword>
<dbReference type="Gene3D" id="1.20.81.30">
    <property type="entry name" value="Type II secretion system (T2SS), domain F"/>
    <property type="match status" value="2"/>
</dbReference>
<dbReference type="PANTHER" id="PTHR30012">
    <property type="entry name" value="GENERAL SECRETION PATHWAY PROTEIN"/>
    <property type="match status" value="1"/>
</dbReference>
<dbReference type="STRING" id="706434.HMPREF9429_01521"/>
<dbReference type="OrthoDB" id="9805682at2"/>
<dbReference type="AlphaFoldDB" id="E2ZDL7"/>
<name>E2ZDL7_9FIRM</name>
<evidence type="ECO:0000256" key="3">
    <source>
        <dbReference type="ARBA" id="ARBA00022475"/>
    </source>
</evidence>
<comment type="similarity">
    <text evidence="2">Belongs to the GSP F family.</text>
</comment>
<dbReference type="PRINTS" id="PR00812">
    <property type="entry name" value="BCTERIALGSPF"/>
</dbReference>
<proteinExistence type="inferred from homology"/>
<evidence type="ECO:0000313" key="9">
    <source>
        <dbReference type="EMBL" id="EFQ03579.1"/>
    </source>
</evidence>
<feature type="domain" description="Type II secretion system protein GspF" evidence="8">
    <location>
        <begin position="267"/>
        <end position="388"/>
    </location>
</feature>
<comment type="caution">
    <text evidence="9">The sequence shown here is derived from an EMBL/GenBank/DDBJ whole genome shotgun (WGS) entry which is preliminary data.</text>
</comment>
<keyword evidence="4 7" id="KW-0812">Transmembrane</keyword>
<keyword evidence="6 7" id="KW-0472">Membrane</keyword>
<feature type="transmembrane region" description="Helical" evidence="7">
    <location>
        <begin position="213"/>
        <end position="235"/>
    </location>
</feature>
<dbReference type="Pfam" id="PF00482">
    <property type="entry name" value="T2SSF"/>
    <property type="match status" value="2"/>
</dbReference>
<gene>
    <name evidence="9" type="ORF">HMPREF9429_01521</name>
</gene>
<sequence>MKTYIVTYGQGKTLHKAVVQAKSREEIRIKAAERRLAVTEIKEKEDTSFFRSSSILTDKECAFLFGQTGLLLKAGIPLTEAWHLISRRLKNRRKRQAVEGCITAMESGKRAAESMQDSGAFPQTACSLVQAGEHSGHMEDMTELLASYYERLCDERSQLRNMMIYPTFLFVCINILFFGALVFVIPVFSDLFAETGVPLPQSTRMLLAAGNFLYRYGPFLIGAAVMTGILIYKLLQRRRYREKIEELLWRIGRIRIFFLIWSWQRFSMILAVQLAGGIPIISALGDALSAVPSEVFKGHIVRTIRCLENGMSFSTAVKSGRFGTSYVETMLRVGESTGEYDRVLRTVSAYYGKRLRETSTAIRKAAEPLMLVFTGIVTGFLVTALLLPLLDMITAVN</sequence>
<comment type="subcellular location">
    <subcellularLocation>
        <location evidence="1">Cell membrane</location>
        <topology evidence="1">Multi-pass membrane protein</topology>
    </subcellularLocation>
</comment>
<dbReference type="EMBL" id="AECS01000039">
    <property type="protein sequence ID" value="EFQ03579.1"/>
    <property type="molecule type" value="Genomic_DNA"/>
</dbReference>
<feature type="transmembrane region" description="Helical" evidence="7">
    <location>
        <begin position="168"/>
        <end position="193"/>
    </location>
</feature>